<comment type="caution">
    <text evidence="1">The sequence shown here is derived from an EMBL/GenBank/DDBJ whole genome shotgun (WGS) entry which is preliminary data.</text>
</comment>
<dbReference type="EMBL" id="JAVDTF010000002">
    <property type="protein sequence ID" value="MDR6784474.1"/>
    <property type="molecule type" value="Genomic_DNA"/>
</dbReference>
<proteinExistence type="predicted"/>
<reference evidence="1" key="1">
    <citation type="submission" date="2023-07" db="EMBL/GenBank/DDBJ databases">
        <title>Sorghum-associated microbial communities from plants grown in Nebraska, USA.</title>
        <authorList>
            <person name="Schachtman D."/>
        </authorList>
    </citation>
    <scope>NUCLEOTIDE SEQUENCE</scope>
    <source>
        <strain evidence="1">2697</strain>
    </source>
</reference>
<evidence type="ECO:0000313" key="1">
    <source>
        <dbReference type="EMBL" id="MDR6784474.1"/>
    </source>
</evidence>
<evidence type="ECO:0000313" key="2">
    <source>
        <dbReference type="Proteomes" id="UP001246858"/>
    </source>
</evidence>
<name>A0ACC6KYY8_9SPHI</name>
<protein>
    <submittedName>
        <fullName evidence="1">Cobalt-zinc-cadmium efflux system membrane fusion protein</fullName>
    </submittedName>
</protein>
<keyword evidence="2" id="KW-1185">Reference proteome</keyword>
<accession>A0ACC6KYY8</accession>
<organism evidence="1 2">
    <name type="scientific">Pedobacter africanus</name>
    <dbReference type="NCBI Taxonomy" id="151894"/>
    <lineage>
        <taxon>Bacteria</taxon>
        <taxon>Pseudomonadati</taxon>
        <taxon>Bacteroidota</taxon>
        <taxon>Sphingobacteriia</taxon>
        <taxon>Sphingobacteriales</taxon>
        <taxon>Sphingobacteriaceae</taxon>
        <taxon>Pedobacter</taxon>
    </lineage>
</organism>
<sequence>MKLKIVTPYSIVILAVSLFNACSNNNAEQQSAEKAANTNETLVQLTEAQAKNIGLQTGAVSLKNISSSLKLSGQIDVPPQNLVSVSIPLGGYLKSTQMLPGTQVRKGQLLAIMEDPQYIQLQQDYLNAKNKLAYAGKEYARQKELNSSKASSDKVLQQSESEFRSLNIELKALAAKLSLIGINPQRLTENSISRSIGVHSPINGYISRVNVNIGKYVTPSDVIFELVNPTDIHLNLMVYEKDLSKIAIGQKVIVYSNARPDQKYDTKIILLSHSLNENRIAEVHCQFEKYDKRLVPGMYMNAEIQLDNNQGKVLPDDAIVGFENKDYVFVQEGSRSFRMTPVQKGQSENGLTVVGDGLEGKRIVTTGAYSLLMKLKNTAE</sequence>
<gene>
    <name evidence="1" type="ORF">J2X78_003039</name>
</gene>
<dbReference type="Proteomes" id="UP001246858">
    <property type="component" value="Unassembled WGS sequence"/>
</dbReference>